<reference evidence="1" key="1">
    <citation type="submission" date="2018-06" db="EMBL/GenBank/DDBJ databases">
        <authorList>
            <person name="Zhirakovskaya E."/>
        </authorList>
    </citation>
    <scope>NUCLEOTIDE SEQUENCE</scope>
</reference>
<feature type="non-terminal residue" evidence="1">
    <location>
        <position position="1"/>
    </location>
</feature>
<dbReference type="AlphaFoldDB" id="A0A3B0ZLD7"/>
<organism evidence="1">
    <name type="scientific">hydrothermal vent metagenome</name>
    <dbReference type="NCBI Taxonomy" id="652676"/>
    <lineage>
        <taxon>unclassified sequences</taxon>
        <taxon>metagenomes</taxon>
        <taxon>ecological metagenomes</taxon>
    </lineage>
</organism>
<protein>
    <submittedName>
        <fullName evidence="1">Uncharacterized protein</fullName>
    </submittedName>
</protein>
<accession>A0A3B0ZLD7</accession>
<name>A0A3B0ZLD7_9ZZZZ</name>
<sequence length="61" mass="6675">PVDYSRSALYPVIANVWIGLEYVLGGGIRLGYSWHGETAEVRHGKGSHAMTWGNLSITGSW</sequence>
<dbReference type="EMBL" id="UOFU01000048">
    <property type="protein sequence ID" value="VAW94335.1"/>
    <property type="molecule type" value="Genomic_DNA"/>
</dbReference>
<gene>
    <name evidence="1" type="ORF">MNBD_GAMMA20-583</name>
</gene>
<evidence type="ECO:0000313" key="1">
    <source>
        <dbReference type="EMBL" id="VAW94335.1"/>
    </source>
</evidence>
<proteinExistence type="predicted"/>